<accession>A0A1Y1UWZ9</accession>
<dbReference type="Gene3D" id="2.40.70.10">
    <property type="entry name" value="Acid Proteases"/>
    <property type="match status" value="1"/>
</dbReference>
<dbReference type="GO" id="GO:0004190">
    <property type="term" value="F:aspartic-type endopeptidase activity"/>
    <property type="evidence" value="ECO:0007669"/>
    <property type="project" value="InterPro"/>
</dbReference>
<dbReference type="GO" id="GO:0008270">
    <property type="term" value="F:zinc ion binding"/>
    <property type="evidence" value="ECO:0007669"/>
    <property type="project" value="UniProtKB-KW"/>
</dbReference>
<feature type="region of interest" description="Disordered" evidence="3">
    <location>
        <begin position="196"/>
        <end position="228"/>
    </location>
</feature>
<protein>
    <recommendedName>
        <fullName evidence="4">CCHC-type domain-containing protein</fullName>
    </recommendedName>
</protein>
<gene>
    <name evidence="5" type="ORF">BCR36DRAFT_258878</name>
</gene>
<evidence type="ECO:0000256" key="3">
    <source>
        <dbReference type="SAM" id="MobiDB-lite"/>
    </source>
</evidence>
<keyword evidence="6" id="KW-1185">Reference proteome</keyword>
<dbReference type="PROSITE" id="PS50158">
    <property type="entry name" value="ZF_CCHC"/>
    <property type="match status" value="1"/>
</dbReference>
<feature type="non-terminal residue" evidence="5">
    <location>
        <position position="465"/>
    </location>
</feature>
<dbReference type="GO" id="GO:0006508">
    <property type="term" value="P:proteolysis"/>
    <property type="evidence" value="ECO:0007669"/>
    <property type="project" value="InterPro"/>
</dbReference>
<feature type="region of interest" description="Disordered" evidence="3">
    <location>
        <begin position="152"/>
        <end position="171"/>
    </location>
</feature>
<reference evidence="5 6" key="1">
    <citation type="submission" date="2016-08" db="EMBL/GenBank/DDBJ databases">
        <title>Genomes of anaerobic fungi encode conserved fungal cellulosomes for biomass hydrolysis.</title>
        <authorList>
            <consortium name="DOE Joint Genome Institute"/>
            <person name="Haitjema C.H."/>
            <person name="Gilmore S.P."/>
            <person name="Henske J.K."/>
            <person name="Solomon K.V."/>
            <person name="De Groot R."/>
            <person name="Kuo A."/>
            <person name="Mondo S.J."/>
            <person name="Salamov A.A."/>
            <person name="Labutti K."/>
            <person name="Zhao Z."/>
            <person name="Chiniquy J."/>
            <person name="Barry K."/>
            <person name="Brewer H.M."/>
            <person name="Purvine S.O."/>
            <person name="Wright A.T."/>
            <person name="Boxma B."/>
            <person name="Van Alen T."/>
            <person name="Hackstein J.H."/>
            <person name="Baker S.E."/>
            <person name="Grigoriev I.V."/>
            <person name="O'Malley M.A."/>
        </authorList>
    </citation>
    <scope>NUCLEOTIDE SEQUENCE [LARGE SCALE GENOMIC DNA]</scope>
    <source>
        <strain evidence="6">finn</strain>
    </source>
</reference>
<dbReference type="OrthoDB" id="10485233at2759"/>
<dbReference type="EMBL" id="MCFH01000060">
    <property type="protein sequence ID" value="ORX42740.1"/>
    <property type="molecule type" value="Genomic_DNA"/>
</dbReference>
<proteinExistence type="predicted"/>
<evidence type="ECO:0000313" key="5">
    <source>
        <dbReference type="EMBL" id="ORX42740.1"/>
    </source>
</evidence>
<dbReference type="InterPro" id="IPR019103">
    <property type="entry name" value="Peptidase_aspartic_DDI1-type"/>
</dbReference>
<evidence type="ECO:0000259" key="4">
    <source>
        <dbReference type="PROSITE" id="PS50158"/>
    </source>
</evidence>
<evidence type="ECO:0000256" key="2">
    <source>
        <dbReference type="SAM" id="Coils"/>
    </source>
</evidence>
<dbReference type="SUPFAM" id="SSF50630">
    <property type="entry name" value="Acid proteases"/>
    <property type="match status" value="1"/>
</dbReference>
<organism evidence="5 6">
    <name type="scientific">Piromyces finnis</name>
    <dbReference type="NCBI Taxonomy" id="1754191"/>
    <lineage>
        <taxon>Eukaryota</taxon>
        <taxon>Fungi</taxon>
        <taxon>Fungi incertae sedis</taxon>
        <taxon>Chytridiomycota</taxon>
        <taxon>Chytridiomycota incertae sedis</taxon>
        <taxon>Neocallimastigomycetes</taxon>
        <taxon>Neocallimastigales</taxon>
        <taxon>Neocallimastigaceae</taxon>
        <taxon>Piromyces</taxon>
    </lineage>
</organism>
<keyword evidence="1" id="KW-0863">Zinc-finger</keyword>
<dbReference type="GO" id="GO:0003676">
    <property type="term" value="F:nucleic acid binding"/>
    <property type="evidence" value="ECO:0007669"/>
    <property type="project" value="InterPro"/>
</dbReference>
<dbReference type="InterPro" id="IPR021109">
    <property type="entry name" value="Peptidase_aspartic_dom_sf"/>
</dbReference>
<sequence length="465" mass="53365">NKLRAIQCYRCKQHGHKASVCPYSMEQIRMFQNGTNNKEINLNNKNTTSYGTSFNYSNNEKYKAENNNGMNTDYSMNVSNQNGISDMYPEIVAVATRKNKNNDKKTFTPYKVPPGKLKDNPVPISTAAMNHNKTDINDDDEVVPLTSEIDMEMNEPKNNPTVKSGKRIHADKISENNSNYIDDEIGNKLRKDNITTFDNSYKTKPTNPKRKNSYNDTTDDDAQSDKKRKTEKLQFLDLSFINQPNITNAKKKNKLDRINELSNLVSEINEDNNKADESLTKNEKHIKILEKLENMYIEDLIRDIVSTEVKTKLVNLLDWFPKFRSEFIKSLKLTSFKNPASNVMSLFSRNKIIKVPGEVENNNAEIFLDTCSSVNLITKSALKKFQINKPCIGTITETFLQAFSNNNSNSSIYELSIKIGDLTFSEYFRLVDKDDIFDILIGVDSLKRNRFVINLVDDTLYFMDL</sequence>
<dbReference type="Proteomes" id="UP000193719">
    <property type="component" value="Unassembled WGS sequence"/>
</dbReference>
<dbReference type="AlphaFoldDB" id="A0A1Y1UWZ9"/>
<feature type="domain" description="CCHC-type" evidence="4">
    <location>
        <begin position="8"/>
        <end position="22"/>
    </location>
</feature>
<evidence type="ECO:0000313" key="6">
    <source>
        <dbReference type="Proteomes" id="UP000193719"/>
    </source>
</evidence>
<feature type="compositionally biased region" description="Polar residues" evidence="3">
    <location>
        <begin position="196"/>
        <end position="206"/>
    </location>
</feature>
<reference evidence="5 6" key="2">
    <citation type="submission" date="2016-08" db="EMBL/GenBank/DDBJ databases">
        <title>Pervasive Adenine N6-methylation of Active Genes in Fungi.</title>
        <authorList>
            <consortium name="DOE Joint Genome Institute"/>
            <person name="Mondo S.J."/>
            <person name="Dannebaum R.O."/>
            <person name="Kuo R.C."/>
            <person name="Labutti K."/>
            <person name="Haridas S."/>
            <person name="Kuo A."/>
            <person name="Salamov A."/>
            <person name="Ahrendt S.R."/>
            <person name="Lipzen A."/>
            <person name="Sullivan W."/>
            <person name="Andreopoulos W.B."/>
            <person name="Clum A."/>
            <person name="Lindquist E."/>
            <person name="Daum C."/>
            <person name="Ramamoorthy G.K."/>
            <person name="Gryganskyi A."/>
            <person name="Culley D."/>
            <person name="Magnuson J.K."/>
            <person name="James T.Y."/>
            <person name="O'Malley M.A."/>
            <person name="Stajich J.E."/>
            <person name="Spatafora J.W."/>
            <person name="Visel A."/>
            <person name="Grigoriev I.V."/>
        </authorList>
    </citation>
    <scope>NUCLEOTIDE SEQUENCE [LARGE SCALE GENOMIC DNA]</scope>
    <source>
        <strain evidence="6">finn</strain>
    </source>
</reference>
<keyword evidence="1" id="KW-0479">Metal-binding</keyword>
<keyword evidence="1" id="KW-0862">Zinc</keyword>
<name>A0A1Y1UWZ9_9FUNG</name>
<comment type="caution">
    <text evidence="5">The sequence shown here is derived from an EMBL/GenBank/DDBJ whole genome shotgun (WGS) entry which is preliminary data.</text>
</comment>
<feature type="coiled-coil region" evidence="2">
    <location>
        <begin position="251"/>
        <end position="278"/>
    </location>
</feature>
<keyword evidence="2" id="KW-0175">Coiled coil</keyword>
<dbReference type="Pfam" id="PF09668">
    <property type="entry name" value="Asp_protease"/>
    <property type="match status" value="1"/>
</dbReference>
<dbReference type="InterPro" id="IPR001878">
    <property type="entry name" value="Znf_CCHC"/>
</dbReference>
<feature type="non-terminal residue" evidence="5">
    <location>
        <position position="1"/>
    </location>
</feature>
<evidence type="ECO:0000256" key="1">
    <source>
        <dbReference type="PROSITE-ProRule" id="PRU00047"/>
    </source>
</evidence>
<dbReference type="CDD" id="cd00303">
    <property type="entry name" value="retropepsin_like"/>
    <property type="match status" value="1"/>
</dbReference>